<evidence type="ECO:0000256" key="1">
    <source>
        <dbReference type="SAM" id="Phobius"/>
    </source>
</evidence>
<keyword evidence="1" id="KW-0472">Membrane</keyword>
<dbReference type="AlphaFoldDB" id="A0A9W5P4H7"/>
<keyword evidence="1" id="KW-1133">Transmembrane helix</keyword>
<organism evidence="2 3">
    <name type="scientific">Bacillus cereus VD154</name>
    <dbReference type="NCBI Taxonomy" id="1053238"/>
    <lineage>
        <taxon>Bacteria</taxon>
        <taxon>Bacillati</taxon>
        <taxon>Bacillota</taxon>
        <taxon>Bacilli</taxon>
        <taxon>Bacillales</taxon>
        <taxon>Bacillaceae</taxon>
        <taxon>Bacillus</taxon>
        <taxon>Bacillus cereus group</taxon>
    </lineage>
</organism>
<dbReference type="EMBL" id="AHFG01000019">
    <property type="protein sequence ID" value="EJR74486.1"/>
    <property type="molecule type" value="Genomic_DNA"/>
</dbReference>
<proteinExistence type="predicted"/>
<gene>
    <name evidence="2" type="ORF">IK5_01745</name>
</gene>
<feature type="transmembrane region" description="Helical" evidence="1">
    <location>
        <begin position="121"/>
        <end position="144"/>
    </location>
</feature>
<feature type="transmembrane region" description="Helical" evidence="1">
    <location>
        <begin position="12"/>
        <end position="31"/>
    </location>
</feature>
<evidence type="ECO:0000313" key="2">
    <source>
        <dbReference type="EMBL" id="EJR74486.1"/>
    </source>
</evidence>
<keyword evidence="1" id="KW-0812">Transmembrane</keyword>
<evidence type="ECO:0000313" key="3">
    <source>
        <dbReference type="Proteomes" id="UP000006967"/>
    </source>
</evidence>
<comment type="caution">
    <text evidence="2">The sequence shown here is derived from an EMBL/GenBank/DDBJ whole genome shotgun (WGS) entry which is preliminary data.</text>
</comment>
<accession>A0A9W5P4H7</accession>
<sequence>MEILLWFTKNILPAATAIITIFGVSASYIVKTDFDLIFEEKQTKFFTKSLKIFLSTIVIYVAFLFGAIAFSITLQSIPWLASPSIHLIMNGILLVSILVSLLYLVLTGLRGLVKSKLITKILTFVTKDIGFYLYMTIFISSMYIQSKNWLSLFESLSIDLVNNPNTFSNWSKFLTDVEKSLANEQTSALVIDLFRIPLILIIFVCAIMYLHNLNQGTLKKYLYAMEIIKYDGIKIYNKNKVPGLLHLYTRKKNEWVFVKKDDLKDKKVLYLYEKDNDKWYKFTKIEVQD</sequence>
<dbReference type="Proteomes" id="UP000006967">
    <property type="component" value="Unassembled WGS sequence"/>
</dbReference>
<feature type="transmembrane region" description="Helical" evidence="1">
    <location>
        <begin position="85"/>
        <end position="109"/>
    </location>
</feature>
<feature type="transmembrane region" description="Helical" evidence="1">
    <location>
        <begin position="188"/>
        <end position="210"/>
    </location>
</feature>
<dbReference type="RefSeq" id="WP_000404386.1">
    <property type="nucleotide sequence ID" value="NZ_JH791880.1"/>
</dbReference>
<feature type="transmembrane region" description="Helical" evidence="1">
    <location>
        <begin position="52"/>
        <end position="73"/>
    </location>
</feature>
<name>A0A9W5P4H7_BACCE</name>
<reference evidence="2 3" key="1">
    <citation type="submission" date="2012-04" db="EMBL/GenBank/DDBJ databases">
        <title>The Genome Sequence of Bacillus cereus VD154.</title>
        <authorList>
            <consortium name="The Broad Institute Genome Sequencing Platform"/>
            <consortium name="The Broad Institute Genome Sequencing Center for Infectious Disease"/>
            <person name="Feldgarden M."/>
            <person name="Van der Auwera G.A."/>
            <person name="Mahillon J."/>
            <person name="Duprez V."/>
            <person name="Timmery S."/>
            <person name="Mattelet C."/>
            <person name="Dierick K."/>
            <person name="Sun M."/>
            <person name="Yu Z."/>
            <person name="Zhu L."/>
            <person name="Hu X."/>
            <person name="Shank E.B."/>
            <person name="Swiecicka I."/>
            <person name="Hansen B.M."/>
            <person name="Andrup L."/>
            <person name="Young S.K."/>
            <person name="Zeng Q."/>
            <person name="Gargeya S."/>
            <person name="Fitzgerald M."/>
            <person name="Haas B."/>
            <person name="Abouelleil A."/>
            <person name="Alvarado L."/>
            <person name="Arachchi H.M."/>
            <person name="Berlin A."/>
            <person name="Chapman S.B."/>
            <person name="Goldberg J."/>
            <person name="Griggs A."/>
            <person name="Gujja S."/>
            <person name="Hansen M."/>
            <person name="Howarth C."/>
            <person name="Imamovic A."/>
            <person name="Larimer J."/>
            <person name="McCowen C."/>
            <person name="Montmayeur A."/>
            <person name="Murphy C."/>
            <person name="Neiman D."/>
            <person name="Pearson M."/>
            <person name="Priest M."/>
            <person name="Roberts A."/>
            <person name="Saif S."/>
            <person name="Shea T."/>
            <person name="Sisk P."/>
            <person name="Sykes S."/>
            <person name="Wortman J."/>
            <person name="Nusbaum C."/>
            <person name="Birren B."/>
        </authorList>
    </citation>
    <scope>NUCLEOTIDE SEQUENCE [LARGE SCALE GENOMIC DNA]</scope>
    <source>
        <strain evidence="2 3">VD154</strain>
    </source>
</reference>
<protein>
    <submittedName>
        <fullName evidence="2">Uncharacterized protein</fullName>
    </submittedName>
</protein>